<protein>
    <submittedName>
        <fullName evidence="2">Uncharacterized protein</fullName>
    </submittedName>
</protein>
<keyword evidence="1" id="KW-0812">Transmembrane</keyword>
<dbReference type="Proteomes" id="UP001242288">
    <property type="component" value="Unassembled WGS sequence"/>
</dbReference>
<sequence length="48" mass="4944">MSTLFYYVSAAMVGGGFGTSGIFGQVFLWSGLILIAASFAFKDGDGQG</sequence>
<dbReference type="RefSeq" id="WP_154562223.1">
    <property type="nucleotide sequence ID" value="NZ_JAMXWF010000006.1"/>
</dbReference>
<accession>A0A6N6WCN5</accession>
<proteinExistence type="predicted"/>
<evidence type="ECO:0000313" key="2">
    <source>
        <dbReference type="EMBL" id="KAE8757911.1"/>
    </source>
</evidence>
<reference evidence="2 5" key="1">
    <citation type="journal article" date="2020" name="Int. J. Syst. Evol. Microbiol.">
        <title>Paraburkholderia madseniana sp. nov., a phenolic acid-degrading bacterium isolated from acidic forest soil.</title>
        <authorList>
            <person name="Wilhelm R.C."/>
            <person name="Murphy S.J.L."/>
            <person name="Feriancek N.M."/>
            <person name="Karasz D.C."/>
            <person name="DeRito C.M."/>
            <person name="Newman J.D."/>
            <person name="Buckley D.H."/>
        </authorList>
    </citation>
    <scope>NUCLEOTIDE SEQUENCE [LARGE SCALE GENOMIC DNA]</scope>
    <source>
        <strain evidence="2 5">RP11</strain>
    </source>
</reference>
<name>A0A6N6WCN5_9BURK</name>
<evidence type="ECO:0000256" key="1">
    <source>
        <dbReference type="SAM" id="Phobius"/>
    </source>
</evidence>
<dbReference type="Proteomes" id="UP000463700">
    <property type="component" value="Unassembled WGS sequence"/>
</dbReference>
<reference evidence="3 6" key="2">
    <citation type="submission" date="2022-11" db="EMBL/GenBank/DDBJ databases">
        <title>PHB producers.</title>
        <authorList>
            <person name="Besaury L."/>
        </authorList>
    </citation>
    <scope>NUCLEOTIDE SEQUENCE [LARGE SCALE GENOMIC DNA]</scope>
    <source>
        <strain evidence="3 6">SEWS6</strain>
    </source>
</reference>
<dbReference type="EMBL" id="JAPKHW010000006">
    <property type="protein sequence ID" value="MCX4145712.1"/>
    <property type="molecule type" value="Genomic_DNA"/>
</dbReference>
<keyword evidence="6" id="KW-1185">Reference proteome</keyword>
<dbReference type="EMBL" id="JAMXWF010000006">
    <property type="protein sequence ID" value="MDQ6407540.1"/>
    <property type="molecule type" value="Genomic_DNA"/>
</dbReference>
<dbReference type="AlphaFoldDB" id="A0A6N6WCN5"/>
<evidence type="ECO:0000313" key="3">
    <source>
        <dbReference type="EMBL" id="MCX4145712.1"/>
    </source>
</evidence>
<gene>
    <name evidence="2" type="ORF">FSO04_21395</name>
    <name evidence="4" type="ORF">NIE36_10060</name>
    <name evidence="3" type="ORF">OSB80_10085</name>
</gene>
<evidence type="ECO:0000313" key="6">
    <source>
        <dbReference type="Proteomes" id="UP001209412"/>
    </source>
</evidence>
<organism evidence="2 5">
    <name type="scientific">Paraburkholderia madseniana</name>
    <dbReference type="NCBI Taxonomy" id="2599607"/>
    <lineage>
        <taxon>Bacteria</taxon>
        <taxon>Pseudomonadati</taxon>
        <taxon>Pseudomonadota</taxon>
        <taxon>Betaproteobacteria</taxon>
        <taxon>Burkholderiales</taxon>
        <taxon>Burkholderiaceae</taxon>
        <taxon>Paraburkholderia</taxon>
    </lineage>
</organism>
<keyword evidence="1" id="KW-0472">Membrane</keyword>
<evidence type="ECO:0000313" key="5">
    <source>
        <dbReference type="Proteomes" id="UP000463700"/>
    </source>
</evidence>
<dbReference type="Proteomes" id="UP001209412">
    <property type="component" value="Unassembled WGS sequence"/>
</dbReference>
<feature type="transmembrane region" description="Helical" evidence="1">
    <location>
        <begin position="22"/>
        <end position="41"/>
    </location>
</feature>
<evidence type="ECO:0000313" key="4">
    <source>
        <dbReference type="EMBL" id="MDQ6407540.1"/>
    </source>
</evidence>
<keyword evidence="1" id="KW-1133">Transmembrane helix</keyword>
<dbReference type="EMBL" id="VOSW01000040">
    <property type="protein sequence ID" value="KAE8757911.1"/>
    <property type="molecule type" value="Genomic_DNA"/>
</dbReference>
<comment type="caution">
    <text evidence="2">The sequence shown here is derived from an EMBL/GenBank/DDBJ whole genome shotgun (WGS) entry which is preliminary data.</text>
</comment>